<keyword evidence="2" id="KW-1185">Reference proteome</keyword>
<comment type="caution">
    <text evidence="1">The sequence shown here is derived from an EMBL/GenBank/DDBJ whole genome shotgun (WGS) entry which is preliminary data.</text>
</comment>
<name>A0ABD2MIH2_9CUCU</name>
<dbReference type="AlphaFoldDB" id="A0ABD2MIH2"/>
<sequence>TRRHCSKDSMQNWDEDINEDQMTRITRKKGLRMTTSDSEQEFEAADVEGDLELGGNFQIYFGKDNETIWVHEPVAHTYQTMSKKHYEDYLCIQSVCSSIYVRA</sequence>
<feature type="non-terminal residue" evidence="1">
    <location>
        <position position="1"/>
    </location>
</feature>
<evidence type="ECO:0000313" key="2">
    <source>
        <dbReference type="Proteomes" id="UP001516400"/>
    </source>
</evidence>
<dbReference type="EMBL" id="JABFTP020000001">
    <property type="protein sequence ID" value="KAL3265901.1"/>
    <property type="molecule type" value="Genomic_DNA"/>
</dbReference>
<protein>
    <submittedName>
        <fullName evidence="1">Uncharacterized protein</fullName>
    </submittedName>
</protein>
<evidence type="ECO:0000313" key="1">
    <source>
        <dbReference type="EMBL" id="KAL3265901.1"/>
    </source>
</evidence>
<gene>
    <name evidence="1" type="ORF">HHI36_010091</name>
</gene>
<accession>A0ABD2MIH2</accession>
<reference evidence="1 2" key="1">
    <citation type="journal article" date="2021" name="BMC Biol.">
        <title>Horizontally acquired antibacterial genes associated with adaptive radiation of ladybird beetles.</title>
        <authorList>
            <person name="Li H.S."/>
            <person name="Tang X.F."/>
            <person name="Huang Y.H."/>
            <person name="Xu Z.Y."/>
            <person name="Chen M.L."/>
            <person name="Du X.Y."/>
            <person name="Qiu B.Y."/>
            <person name="Chen P.T."/>
            <person name="Zhang W."/>
            <person name="Slipinski A."/>
            <person name="Escalona H.E."/>
            <person name="Waterhouse R.M."/>
            <person name="Zwick A."/>
            <person name="Pang H."/>
        </authorList>
    </citation>
    <scope>NUCLEOTIDE SEQUENCE [LARGE SCALE GENOMIC DNA]</scope>
    <source>
        <strain evidence="1">SYSU2018</strain>
    </source>
</reference>
<proteinExistence type="predicted"/>
<dbReference type="Proteomes" id="UP001516400">
    <property type="component" value="Unassembled WGS sequence"/>
</dbReference>
<organism evidence="1 2">
    <name type="scientific">Cryptolaemus montrouzieri</name>
    <dbReference type="NCBI Taxonomy" id="559131"/>
    <lineage>
        <taxon>Eukaryota</taxon>
        <taxon>Metazoa</taxon>
        <taxon>Ecdysozoa</taxon>
        <taxon>Arthropoda</taxon>
        <taxon>Hexapoda</taxon>
        <taxon>Insecta</taxon>
        <taxon>Pterygota</taxon>
        <taxon>Neoptera</taxon>
        <taxon>Endopterygota</taxon>
        <taxon>Coleoptera</taxon>
        <taxon>Polyphaga</taxon>
        <taxon>Cucujiformia</taxon>
        <taxon>Coccinelloidea</taxon>
        <taxon>Coccinellidae</taxon>
        <taxon>Scymninae</taxon>
        <taxon>Scymnini</taxon>
        <taxon>Cryptolaemus</taxon>
    </lineage>
</organism>